<evidence type="ECO:0000259" key="1">
    <source>
        <dbReference type="Pfam" id="PF07238"/>
    </source>
</evidence>
<dbReference type="InterPro" id="IPR009875">
    <property type="entry name" value="PilZ_domain"/>
</dbReference>
<gene>
    <name evidence="2" type="ORF">C0039_13035</name>
</gene>
<evidence type="ECO:0000313" key="3">
    <source>
        <dbReference type="Proteomes" id="UP000235005"/>
    </source>
</evidence>
<dbReference type="OrthoDB" id="9780702at2"/>
<feature type="domain" description="PilZ" evidence="1">
    <location>
        <begin position="92"/>
        <end position="177"/>
    </location>
</feature>
<protein>
    <recommendedName>
        <fullName evidence="1">PilZ domain-containing protein</fullName>
    </recommendedName>
</protein>
<evidence type="ECO:0000313" key="2">
    <source>
        <dbReference type="EMBL" id="PLW68314.1"/>
    </source>
</evidence>
<dbReference type="Proteomes" id="UP000235005">
    <property type="component" value="Unassembled WGS sequence"/>
</dbReference>
<proteinExistence type="predicted"/>
<comment type="caution">
    <text evidence="2">The sequence shown here is derived from an EMBL/GenBank/DDBJ whole genome shotgun (WGS) entry which is preliminary data.</text>
</comment>
<sequence length="190" mass="20952">MTHTKERRDFFRINDIIGLSYTELTGDDEPKYPDVSGEMGLPLANLLGEVDATFNNIANTIWKEEPTVAQALGLLNRKISLLAAHIMQADGSDADSYQDIIVSLSGCGMGFHSNEALTESARLRVAVILKPSHVEVKFTATVVSCEPLPPEKKHAYWIRISIDKGNDAAQEQLIQHVVQKQYSSIAISKT</sequence>
<organism evidence="2 3">
    <name type="scientific">Pseudohalioglobus lutimaris</name>
    <dbReference type="NCBI Taxonomy" id="1737061"/>
    <lineage>
        <taxon>Bacteria</taxon>
        <taxon>Pseudomonadati</taxon>
        <taxon>Pseudomonadota</taxon>
        <taxon>Gammaproteobacteria</taxon>
        <taxon>Cellvibrionales</taxon>
        <taxon>Halieaceae</taxon>
        <taxon>Pseudohalioglobus</taxon>
    </lineage>
</organism>
<reference evidence="2 3" key="1">
    <citation type="submission" date="2018-01" db="EMBL/GenBank/DDBJ databases">
        <title>The draft genome sequence of Halioglobus lutimaris HF004.</title>
        <authorList>
            <person name="Du Z.-J."/>
            <person name="Shi M.-J."/>
        </authorList>
    </citation>
    <scope>NUCLEOTIDE SEQUENCE [LARGE SCALE GENOMIC DNA]</scope>
    <source>
        <strain evidence="2 3">HF004</strain>
    </source>
</reference>
<accession>A0A2N5X1E6</accession>
<dbReference type="RefSeq" id="WP_075999231.1">
    <property type="nucleotide sequence ID" value="NZ_PKUS01000016.1"/>
</dbReference>
<dbReference type="EMBL" id="PKUS01000016">
    <property type="protein sequence ID" value="PLW68314.1"/>
    <property type="molecule type" value="Genomic_DNA"/>
</dbReference>
<keyword evidence="3" id="KW-1185">Reference proteome</keyword>
<dbReference type="AlphaFoldDB" id="A0A2N5X1E6"/>
<dbReference type="Pfam" id="PF07238">
    <property type="entry name" value="PilZ"/>
    <property type="match status" value="1"/>
</dbReference>
<dbReference type="GO" id="GO:0035438">
    <property type="term" value="F:cyclic-di-GMP binding"/>
    <property type="evidence" value="ECO:0007669"/>
    <property type="project" value="InterPro"/>
</dbReference>
<name>A0A2N5X1E6_9GAMM</name>